<dbReference type="InterPro" id="IPR023210">
    <property type="entry name" value="NADP_OxRdtase_dom"/>
</dbReference>
<gene>
    <name evidence="5" type="ORF">ACFSBT_09695</name>
</gene>
<dbReference type="PANTHER" id="PTHR43827">
    <property type="entry name" value="2,5-DIKETO-D-GLUCONIC ACID REDUCTASE"/>
    <property type="match status" value="1"/>
</dbReference>
<dbReference type="SUPFAM" id="SSF51430">
    <property type="entry name" value="NAD(P)-linked oxidoreductase"/>
    <property type="match status" value="1"/>
</dbReference>
<dbReference type="Proteomes" id="UP001597187">
    <property type="component" value="Unassembled WGS sequence"/>
</dbReference>
<dbReference type="AlphaFoldDB" id="A0ABD6AW16"/>
<evidence type="ECO:0000256" key="1">
    <source>
        <dbReference type="ARBA" id="ARBA00007905"/>
    </source>
</evidence>
<evidence type="ECO:0000313" key="6">
    <source>
        <dbReference type="Proteomes" id="UP001597187"/>
    </source>
</evidence>
<organism evidence="5 6">
    <name type="scientific">Halomarina rubra</name>
    <dbReference type="NCBI Taxonomy" id="2071873"/>
    <lineage>
        <taxon>Archaea</taxon>
        <taxon>Methanobacteriati</taxon>
        <taxon>Methanobacteriota</taxon>
        <taxon>Stenosarchaea group</taxon>
        <taxon>Halobacteria</taxon>
        <taxon>Halobacteriales</taxon>
        <taxon>Natronomonadaceae</taxon>
        <taxon>Halomarina</taxon>
    </lineage>
</organism>
<evidence type="ECO:0000256" key="2">
    <source>
        <dbReference type="ARBA" id="ARBA00022857"/>
    </source>
</evidence>
<evidence type="ECO:0000259" key="4">
    <source>
        <dbReference type="Pfam" id="PF00248"/>
    </source>
</evidence>
<comment type="similarity">
    <text evidence="1">Belongs to the aldo/keto reductase family.</text>
</comment>
<dbReference type="InterPro" id="IPR036812">
    <property type="entry name" value="NAD(P)_OxRdtase_dom_sf"/>
</dbReference>
<comment type="caution">
    <text evidence="5">The sequence shown here is derived from an EMBL/GenBank/DDBJ whole genome shotgun (WGS) entry which is preliminary data.</text>
</comment>
<sequence length="279" mass="31055">MSQQPSLSPEDVPRAQNMPVLGLGTWENDDLDQCAESVETALGQGYRHIDTAQAYGNEEAVGRGIENSHVDREDIFLATKVWIDNLSRDDVVDSTQKSLHKLGVDTVDLLYVHWPAGDYDPEDTLGAMERLVEDDAVDRIGVSNFEPHHLERAMEATEGTIFANQVEMHPLLQQEELRSYADAEGIELVAYSPLARGKVMDVEELQDIAAKHDVTPAQVSLAWLREKGVTTIPKATGPEHIRDNFESIALDLDAEDIAAIDDIDREERQVDPSFGPDNW</sequence>
<dbReference type="Gene3D" id="3.20.20.100">
    <property type="entry name" value="NADP-dependent oxidoreductase domain"/>
    <property type="match status" value="1"/>
</dbReference>
<dbReference type="PIRSF" id="PIRSF000097">
    <property type="entry name" value="AKR"/>
    <property type="match status" value="1"/>
</dbReference>
<dbReference type="PRINTS" id="PR00069">
    <property type="entry name" value="ALDKETRDTASE"/>
</dbReference>
<dbReference type="PANTHER" id="PTHR43827:SF3">
    <property type="entry name" value="NADP-DEPENDENT OXIDOREDUCTASE DOMAIN-CONTAINING PROTEIN"/>
    <property type="match status" value="1"/>
</dbReference>
<evidence type="ECO:0000256" key="3">
    <source>
        <dbReference type="ARBA" id="ARBA00023002"/>
    </source>
</evidence>
<dbReference type="Pfam" id="PF00248">
    <property type="entry name" value="Aldo_ket_red"/>
    <property type="match status" value="1"/>
</dbReference>
<accession>A0ABD6AW16</accession>
<dbReference type="EMBL" id="JBHUDC010000004">
    <property type="protein sequence ID" value="MFD1513550.1"/>
    <property type="molecule type" value="Genomic_DNA"/>
</dbReference>
<proteinExistence type="inferred from homology"/>
<reference evidence="5 6" key="1">
    <citation type="journal article" date="2019" name="Int. J. Syst. Evol. Microbiol.">
        <title>The Global Catalogue of Microorganisms (GCM) 10K type strain sequencing project: providing services to taxonomists for standard genome sequencing and annotation.</title>
        <authorList>
            <consortium name="The Broad Institute Genomics Platform"/>
            <consortium name="The Broad Institute Genome Sequencing Center for Infectious Disease"/>
            <person name="Wu L."/>
            <person name="Ma J."/>
        </authorList>
    </citation>
    <scope>NUCLEOTIDE SEQUENCE [LARGE SCALE GENOMIC DNA]</scope>
    <source>
        <strain evidence="5 6">CGMCC 1.12563</strain>
    </source>
</reference>
<dbReference type="FunFam" id="3.20.20.100:FF:000002">
    <property type="entry name" value="2,5-diketo-D-gluconic acid reductase A"/>
    <property type="match status" value="1"/>
</dbReference>
<evidence type="ECO:0000313" key="5">
    <source>
        <dbReference type="EMBL" id="MFD1513550.1"/>
    </source>
</evidence>
<keyword evidence="3" id="KW-0560">Oxidoreductase</keyword>
<dbReference type="GO" id="GO:0016616">
    <property type="term" value="F:oxidoreductase activity, acting on the CH-OH group of donors, NAD or NADP as acceptor"/>
    <property type="evidence" value="ECO:0007669"/>
    <property type="project" value="UniProtKB-ARBA"/>
</dbReference>
<protein>
    <submittedName>
        <fullName evidence="5">Aldo/keto reductase</fullName>
    </submittedName>
</protein>
<dbReference type="RefSeq" id="WP_250873525.1">
    <property type="nucleotide sequence ID" value="NZ_JALXFV010000004.1"/>
</dbReference>
<feature type="domain" description="NADP-dependent oxidoreductase" evidence="4">
    <location>
        <begin position="21"/>
        <end position="264"/>
    </location>
</feature>
<keyword evidence="2" id="KW-0521">NADP</keyword>
<name>A0ABD6AW16_9EURY</name>
<dbReference type="InterPro" id="IPR020471">
    <property type="entry name" value="AKR"/>
</dbReference>
<dbReference type="InterPro" id="IPR018170">
    <property type="entry name" value="Aldo/ket_reductase_CS"/>
</dbReference>
<dbReference type="PROSITE" id="PS00798">
    <property type="entry name" value="ALDOKETO_REDUCTASE_1"/>
    <property type="match status" value="1"/>
</dbReference>
<keyword evidence="6" id="KW-1185">Reference proteome</keyword>